<evidence type="ECO:0000313" key="1">
    <source>
        <dbReference type="EMBL" id="RPA74287.1"/>
    </source>
</evidence>
<evidence type="ECO:0000313" key="2">
    <source>
        <dbReference type="Proteomes" id="UP000275078"/>
    </source>
</evidence>
<name>A0A3N4HM16_ASCIM</name>
<dbReference type="AlphaFoldDB" id="A0A3N4HM16"/>
<keyword evidence="2" id="KW-1185">Reference proteome</keyword>
<evidence type="ECO:0008006" key="3">
    <source>
        <dbReference type="Google" id="ProtNLM"/>
    </source>
</evidence>
<dbReference type="SUPFAM" id="SSF50494">
    <property type="entry name" value="Trypsin-like serine proteases"/>
    <property type="match status" value="1"/>
</dbReference>
<accession>A0A3N4HM16</accession>
<dbReference type="InterPro" id="IPR009003">
    <property type="entry name" value="Peptidase_S1_PA"/>
</dbReference>
<organism evidence="1 2">
    <name type="scientific">Ascobolus immersus RN42</name>
    <dbReference type="NCBI Taxonomy" id="1160509"/>
    <lineage>
        <taxon>Eukaryota</taxon>
        <taxon>Fungi</taxon>
        <taxon>Dikarya</taxon>
        <taxon>Ascomycota</taxon>
        <taxon>Pezizomycotina</taxon>
        <taxon>Pezizomycetes</taxon>
        <taxon>Pezizales</taxon>
        <taxon>Ascobolaceae</taxon>
        <taxon>Ascobolus</taxon>
    </lineage>
</organism>
<reference evidence="1 2" key="1">
    <citation type="journal article" date="2018" name="Nat. Ecol. Evol.">
        <title>Pezizomycetes genomes reveal the molecular basis of ectomycorrhizal truffle lifestyle.</title>
        <authorList>
            <person name="Murat C."/>
            <person name="Payen T."/>
            <person name="Noel B."/>
            <person name="Kuo A."/>
            <person name="Morin E."/>
            <person name="Chen J."/>
            <person name="Kohler A."/>
            <person name="Krizsan K."/>
            <person name="Balestrini R."/>
            <person name="Da Silva C."/>
            <person name="Montanini B."/>
            <person name="Hainaut M."/>
            <person name="Levati E."/>
            <person name="Barry K.W."/>
            <person name="Belfiori B."/>
            <person name="Cichocki N."/>
            <person name="Clum A."/>
            <person name="Dockter R.B."/>
            <person name="Fauchery L."/>
            <person name="Guy J."/>
            <person name="Iotti M."/>
            <person name="Le Tacon F."/>
            <person name="Lindquist E.A."/>
            <person name="Lipzen A."/>
            <person name="Malagnac F."/>
            <person name="Mello A."/>
            <person name="Molinier V."/>
            <person name="Miyauchi S."/>
            <person name="Poulain J."/>
            <person name="Riccioni C."/>
            <person name="Rubini A."/>
            <person name="Sitrit Y."/>
            <person name="Splivallo R."/>
            <person name="Traeger S."/>
            <person name="Wang M."/>
            <person name="Zifcakova L."/>
            <person name="Wipf D."/>
            <person name="Zambonelli A."/>
            <person name="Paolocci F."/>
            <person name="Nowrousian M."/>
            <person name="Ottonello S."/>
            <person name="Baldrian P."/>
            <person name="Spatafora J.W."/>
            <person name="Henrissat B."/>
            <person name="Nagy L.G."/>
            <person name="Aury J.M."/>
            <person name="Wincker P."/>
            <person name="Grigoriev I.V."/>
            <person name="Bonfante P."/>
            <person name="Martin F.M."/>
        </authorList>
    </citation>
    <scope>NUCLEOTIDE SEQUENCE [LARGE SCALE GENOMIC DNA]</scope>
    <source>
        <strain evidence="1 2">RN42</strain>
    </source>
</reference>
<dbReference type="EMBL" id="ML119794">
    <property type="protein sequence ID" value="RPA74287.1"/>
    <property type="molecule type" value="Genomic_DNA"/>
</dbReference>
<dbReference type="Proteomes" id="UP000275078">
    <property type="component" value="Unassembled WGS sequence"/>
</dbReference>
<sequence>MAHQKDLSSSYDDLDFDDNPLDMDIPEDELDDGILIPNDEPNNDPEHVLRRPNNILASTITEEHPIYPSLGAVYRLYACWKSSTTRLDLTLRGMVSHLGDGVLGTAAHCVENPDPELYDSVVFYAEPEVDGTEFGAEPEPAALEISLLANYASLNDAMLPLGHSSKPRDFALMVAKNRPAFIGSPFLRPAHGPLGKEDNSAYFLGVNSIPRCTGAEFKKNKKMPFKEEYIDQGNLLLPNRLTVAVGKAKIDPDEETFFLHDMSTSRSSSGSAILDEFGFVFAMHIGNAKPNADGKYDSETRNRAVRFGTRDMKQFLAQVMLPQLLTPEVMEVWERFVVLKFQNGTLQAYSQLHDRPKHIHTLTPRLHFPPPTTPPRTLYPHNNTTMHFFTPTPIPPNSEPKSKFTHERIPILICELCKQNITTDQRDGWVYCSTQAQKYGVWEECCAVRHTRCQNVDENWKVYCLGAHDRSSEVGRPGIFRSLSSTYRNG</sequence>
<proteinExistence type="predicted"/>
<protein>
    <recommendedName>
        <fullName evidence="3">Peptidase S1 domain-containing protein</fullName>
    </recommendedName>
</protein>
<gene>
    <name evidence="1" type="ORF">BJ508DRAFT_366313</name>
</gene>